<evidence type="ECO:0000259" key="9">
    <source>
        <dbReference type="PROSITE" id="PS00715"/>
    </source>
</evidence>
<dbReference type="GO" id="GO:0006352">
    <property type="term" value="P:DNA-templated transcription initiation"/>
    <property type="evidence" value="ECO:0007669"/>
    <property type="project" value="InterPro"/>
</dbReference>
<evidence type="ECO:0000256" key="6">
    <source>
        <dbReference type="ARBA" id="ARBA00023163"/>
    </source>
</evidence>
<dbReference type="Gene3D" id="1.10.10.10">
    <property type="entry name" value="Winged helix-like DNA-binding domain superfamily/Winged helix DNA-binding domain"/>
    <property type="match status" value="2"/>
</dbReference>
<comment type="function">
    <text evidence="7">Sigma factors are initiation factors that promote the attachment of RNA polymerase to specific initiation sites and are then released.</text>
</comment>
<gene>
    <name evidence="11" type="primary">rpoD</name>
    <name evidence="11" type="ORF">ENH14_01005</name>
</gene>
<dbReference type="Pfam" id="PF04545">
    <property type="entry name" value="Sigma70_r4"/>
    <property type="match status" value="1"/>
</dbReference>
<dbReference type="GO" id="GO:0016987">
    <property type="term" value="F:sigma factor activity"/>
    <property type="evidence" value="ECO:0007669"/>
    <property type="project" value="UniProtKB-KW"/>
</dbReference>
<dbReference type="PROSITE" id="PS00716">
    <property type="entry name" value="SIGMA70_2"/>
    <property type="match status" value="1"/>
</dbReference>
<dbReference type="AlphaFoldDB" id="A0A7V0LU55"/>
<keyword evidence="5 7" id="KW-0238">DNA-binding</keyword>
<organism evidence="11">
    <name type="scientific">candidate division WOR-3 bacterium</name>
    <dbReference type="NCBI Taxonomy" id="2052148"/>
    <lineage>
        <taxon>Bacteria</taxon>
        <taxon>Bacteria division WOR-3</taxon>
    </lineage>
</organism>
<dbReference type="FunFam" id="1.10.601.10:FF:000001">
    <property type="entry name" value="RNA polymerase sigma factor SigA"/>
    <property type="match status" value="1"/>
</dbReference>
<dbReference type="InterPro" id="IPR007627">
    <property type="entry name" value="RNA_pol_sigma70_r2"/>
</dbReference>
<dbReference type="Pfam" id="PF04539">
    <property type="entry name" value="Sigma70_r3"/>
    <property type="match status" value="1"/>
</dbReference>
<dbReference type="Pfam" id="PF04542">
    <property type="entry name" value="Sigma70_r2"/>
    <property type="match status" value="1"/>
</dbReference>
<keyword evidence="2" id="KW-0963">Cytoplasm</keyword>
<keyword evidence="8" id="KW-0175">Coiled coil</keyword>
<dbReference type="PANTHER" id="PTHR30603">
    <property type="entry name" value="RNA POLYMERASE SIGMA FACTOR RPO"/>
    <property type="match status" value="1"/>
</dbReference>
<evidence type="ECO:0000256" key="4">
    <source>
        <dbReference type="ARBA" id="ARBA00023082"/>
    </source>
</evidence>
<dbReference type="NCBIfam" id="TIGR02393">
    <property type="entry name" value="RpoD_Cterm"/>
    <property type="match status" value="1"/>
</dbReference>
<dbReference type="InterPro" id="IPR007624">
    <property type="entry name" value="RNA_pol_sigma70_r3"/>
</dbReference>
<protein>
    <recommendedName>
        <fullName evidence="7">RNA polymerase sigma factor</fullName>
    </recommendedName>
</protein>
<evidence type="ECO:0000256" key="8">
    <source>
        <dbReference type="SAM" id="Coils"/>
    </source>
</evidence>
<name>A0A7V0LU55_UNCW3</name>
<accession>A0A7V0LU55</accession>
<dbReference type="InterPro" id="IPR007630">
    <property type="entry name" value="RNA_pol_sigma70_r4"/>
</dbReference>
<feature type="domain" description="RNA polymerase sigma-70" evidence="10">
    <location>
        <begin position="447"/>
        <end position="473"/>
    </location>
</feature>
<proteinExistence type="inferred from homology"/>
<dbReference type="Proteomes" id="UP000886381">
    <property type="component" value="Unassembled WGS sequence"/>
</dbReference>
<dbReference type="InterPro" id="IPR050239">
    <property type="entry name" value="Sigma-70_RNA_pol_init_factors"/>
</dbReference>
<dbReference type="GO" id="GO:0003677">
    <property type="term" value="F:DNA binding"/>
    <property type="evidence" value="ECO:0007669"/>
    <property type="project" value="UniProtKB-KW"/>
</dbReference>
<dbReference type="PROSITE" id="PS00715">
    <property type="entry name" value="SIGMA70_1"/>
    <property type="match status" value="1"/>
</dbReference>
<dbReference type="Gene3D" id="1.10.601.10">
    <property type="entry name" value="RNA Polymerase Primary Sigma Factor"/>
    <property type="match status" value="1"/>
</dbReference>
<evidence type="ECO:0000256" key="1">
    <source>
        <dbReference type="ARBA" id="ARBA00007788"/>
    </source>
</evidence>
<reference evidence="11" key="1">
    <citation type="journal article" date="2020" name="mSystems">
        <title>Genome- and Community-Level Interaction Insights into Carbon Utilization and Element Cycling Functions of Hydrothermarchaeota in Hydrothermal Sediment.</title>
        <authorList>
            <person name="Zhou Z."/>
            <person name="Liu Y."/>
            <person name="Xu W."/>
            <person name="Pan J."/>
            <person name="Luo Z.H."/>
            <person name="Li M."/>
        </authorList>
    </citation>
    <scope>NUCLEOTIDE SEQUENCE [LARGE SCALE GENOMIC DNA]</scope>
    <source>
        <strain evidence="11">HyVt-28</strain>
    </source>
</reference>
<evidence type="ECO:0000256" key="2">
    <source>
        <dbReference type="ARBA" id="ARBA00022490"/>
    </source>
</evidence>
<feature type="non-terminal residue" evidence="11">
    <location>
        <position position="1"/>
    </location>
</feature>
<evidence type="ECO:0000256" key="7">
    <source>
        <dbReference type="RuleBase" id="RU362124"/>
    </source>
</evidence>
<dbReference type="Pfam" id="PF00140">
    <property type="entry name" value="Sigma70_r1_2"/>
    <property type="match status" value="1"/>
</dbReference>
<dbReference type="InterPro" id="IPR014284">
    <property type="entry name" value="RNA_pol_sigma-70_dom"/>
</dbReference>
<comment type="caution">
    <text evidence="11">The sequence shown here is derived from an EMBL/GenBank/DDBJ whole genome shotgun (WGS) entry which is preliminary data.</text>
</comment>
<dbReference type="InterPro" id="IPR000943">
    <property type="entry name" value="RNA_pol_sigma70"/>
</dbReference>
<evidence type="ECO:0000313" key="11">
    <source>
        <dbReference type="EMBL" id="HDL60014.1"/>
    </source>
</evidence>
<evidence type="ECO:0000259" key="10">
    <source>
        <dbReference type="PROSITE" id="PS00716"/>
    </source>
</evidence>
<dbReference type="InterPro" id="IPR013325">
    <property type="entry name" value="RNA_pol_sigma_r2"/>
</dbReference>
<evidence type="ECO:0000256" key="3">
    <source>
        <dbReference type="ARBA" id="ARBA00023015"/>
    </source>
</evidence>
<dbReference type="SUPFAM" id="SSF88946">
    <property type="entry name" value="Sigma2 domain of RNA polymerase sigma factors"/>
    <property type="match status" value="1"/>
</dbReference>
<evidence type="ECO:0000256" key="5">
    <source>
        <dbReference type="ARBA" id="ARBA00023125"/>
    </source>
</evidence>
<dbReference type="CDD" id="cd06171">
    <property type="entry name" value="Sigma70_r4"/>
    <property type="match status" value="1"/>
</dbReference>
<keyword evidence="6 7" id="KW-0804">Transcription</keyword>
<dbReference type="InterPro" id="IPR036388">
    <property type="entry name" value="WH-like_DNA-bd_sf"/>
</dbReference>
<dbReference type="EMBL" id="DRDR01000046">
    <property type="protein sequence ID" value="HDL60014.1"/>
    <property type="molecule type" value="Genomic_DNA"/>
</dbReference>
<dbReference type="PRINTS" id="PR00046">
    <property type="entry name" value="SIGMA70FCT"/>
</dbReference>
<dbReference type="InterPro" id="IPR012760">
    <property type="entry name" value="RNA_pol_sigma_RpoD_C"/>
</dbReference>
<dbReference type="InterPro" id="IPR009042">
    <property type="entry name" value="RNA_pol_sigma70_r1_2"/>
</dbReference>
<keyword evidence="3 7" id="KW-0805">Transcription regulation</keyword>
<dbReference type="NCBIfam" id="TIGR02937">
    <property type="entry name" value="sigma70-ECF"/>
    <property type="match status" value="1"/>
</dbReference>
<keyword evidence="4 7" id="KW-0731">Sigma factor</keyword>
<dbReference type="InterPro" id="IPR013324">
    <property type="entry name" value="RNA_pol_sigma_r3/r4-like"/>
</dbReference>
<sequence>GRKKKKKADRFLEEDYIQVRDDPTKTYLKQISDLGLLTKEEEVKYSKTIDDSRKAVVKLLFSTKFGLAKFLHFIELCDKGIYQIEEIVQVDSQYWTSKEMNTKEKARVGRAFKYLRENIKLLLDNYFNGENPPQDIKKTHTSVVRKILNLEPQFKKVLEVVERFRGVVKDYGKLKKRYEFLEFEAGKLFEKRGKELLTPEDERTLGEISFEMKEIKSQMDLLKEELGMDYEEAKNVLKHLDKHIAELNEAKRKMVEGNVRLVIGIAKRFMNRGLEFMDLIQEGNAGLIKAVEKFDYRKGYKFSTYATWWIRQSITRAIADQSRTIRIPIHMIETITKVSRASRVLMQDFGREPTVEEIADYLDLPVEKVKQAIESAKEPISIDKPIGHDDKSFVGDFIVDSIQKTPFEYARDNILKEKLEEVLNTLSKRERKILEYRFGLGDHPPKTLEEVGQIFNVTRERVRQIEAKALKKLKHPVRISKLKMLVEPPEKPY</sequence>
<dbReference type="PANTHER" id="PTHR30603:SF60">
    <property type="entry name" value="RNA POLYMERASE SIGMA FACTOR RPOD"/>
    <property type="match status" value="1"/>
</dbReference>
<feature type="domain" description="RNA polymerase sigma-70" evidence="9">
    <location>
        <begin position="278"/>
        <end position="291"/>
    </location>
</feature>
<comment type="similarity">
    <text evidence="1 7">Belongs to the sigma-70 factor family.</text>
</comment>
<feature type="coiled-coil region" evidence="8">
    <location>
        <begin position="205"/>
        <end position="253"/>
    </location>
</feature>
<dbReference type="SUPFAM" id="SSF88659">
    <property type="entry name" value="Sigma3 and sigma4 domains of RNA polymerase sigma factors"/>
    <property type="match status" value="2"/>
</dbReference>